<protein>
    <submittedName>
        <fullName evidence="2">Uncharacterized protein</fullName>
    </submittedName>
</protein>
<dbReference type="Gramene" id="TVU23232">
    <property type="protein sequence ID" value="TVU23232"/>
    <property type="gene ID" value="EJB05_25585"/>
</dbReference>
<organism evidence="2 3">
    <name type="scientific">Eragrostis curvula</name>
    <name type="common">weeping love grass</name>
    <dbReference type="NCBI Taxonomy" id="38414"/>
    <lineage>
        <taxon>Eukaryota</taxon>
        <taxon>Viridiplantae</taxon>
        <taxon>Streptophyta</taxon>
        <taxon>Embryophyta</taxon>
        <taxon>Tracheophyta</taxon>
        <taxon>Spermatophyta</taxon>
        <taxon>Magnoliopsida</taxon>
        <taxon>Liliopsida</taxon>
        <taxon>Poales</taxon>
        <taxon>Poaceae</taxon>
        <taxon>PACMAD clade</taxon>
        <taxon>Chloridoideae</taxon>
        <taxon>Eragrostideae</taxon>
        <taxon>Eragrostidinae</taxon>
        <taxon>Eragrostis</taxon>
    </lineage>
</organism>
<name>A0A5J9UHT2_9POAL</name>
<accession>A0A5J9UHT2</accession>
<evidence type="ECO:0000313" key="3">
    <source>
        <dbReference type="Proteomes" id="UP000324897"/>
    </source>
</evidence>
<keyword evidence="1" id="KW-0472">Membrane</keyword>
<dbReference type="AlphaFoldDB" id="A0A5J9UHT2"/>
<evidence type="ECO:0000256" key="1">
    <source>
        <dbReference type="SAM" id="Phobius"/>
    </source>
</evidence>
<proteinExistence type="predicted"/>
<feature type="transmembrane region" description="Helical" evidence="1">
    <location>
        <begin position="21"/>
        <end position="43"/>
    </location>
</feature>
<keyword evidence="1" id="KW-1133">Transmembrane helix</keyword>
<keyword evidence="3" id="KW-1185">Reference proteome</keyword>
<comment type="caution">
    <text evidence="2">The sequence shown here is derived from an EMBL/GenBank/DDBJ whole genome shotgun (WGS) entry which is preliminary data.</text>
</comment>
<evidence type="ECO:0000313" key="2">
    <source>
        <dbReference type="EMBL" id="TVU23232.1"/>
    </source>
</evidence>
<sequence length="60" mass="6552">MARLVARSTISRDPGIQGDRVFRLVRFLSCHASSAAAAIYYAVQGYMMIIGDQRIHGPGV</sequence>
<reference evidence="2 3" key="1">
    <citation type="journal article" date="2019" name="Sci. Rep.">
        <title>A high-quality genome of Eragrostis curvula grass provides insights into Poaceae evolution and supports new strategies to enhance forage quality.</title>
        <authorList>
            <person name="Carballo J."/>
            <person name="Santos B.A.C.M."/>
            <person name="Zappacosta D."/>
            <person name="Garbus I."/>
            <person name="Selva J.P."/>
            <person name="Gallo C.A."/>
            <person name="Diaz A."/>
            <person name="Albertini E."/>
            <person name="Caccamo M."/>
            <person name="Echenique V."/>
        </authorList>
    </citation>
    <scope>NUCLEOTIDE SEQUENCE [LARGE SCALE GENOMIC DNA]</scope>
    <source>
        <strain evidence="3">cv. Victoria</strain>
        <tissue evidence="2">Leaf</tissue>
    </source>
</reference>
<dbReference type="Proteomes" id="UP000324897">
    <property type="component" value="Chromosome 2"/>
</dbReference>
<gene>
    <name evidence="2" type="ORF">EJB05_25585</name>
</gene>
<keyword evidence="1" id="KW-0812">Transmembrane</keyword>
<dbReference type="EMBL" id="RWGY01000013">
    <property type="protein sequence ID" value="TVU23232.1"/>
    <property type="molecule type" value="Genomic_DNA"/>
</dbReference>